<dbReference type="Proteomes" id="UP000807716">
    <property type="component" value="Unassembled WGS sequence"/>
</dbReference>
<dbReference type="NCBIfam" id="NF006968">
    <property type="entry name" value="PRK09441.1-1"/>
    <property type="match status" value="1"/>
</dbReference>
<evidence type="ECO:0000256" key="2">
    <source>
        <dbReference type="SAM" id="MobiDB-lite"/>
    </source>
</evidence>
<dbReference type="AlphaFoldDB" id="A0A9P6QIN2"/>
<protein>
    <recommendedName>
        <fullName evidence="3">Glycosyl hydrolase family 13 catalytic domain-containing protein</fullName>
    </recommendedName>
</protein>
<dbReference type="EMBL" id="JAAAJB010000061">
    <property type="protein sequence ID" value="KAG0268046.1"/>
    <property type="molecule type" value="Genomic_DNA"/>
</dbReference>
<dbReference type="SUPFAM" id="SSF51011">
    <property type="entry name" value="Glycosyl hydrolase domain"/>
    <property type="match status" value="1"/>
</dbReference>
<gene>
    <name evidence="4" type="ORF">DFQ27_007675</name>
</gene>
<dbReference type="InterPro" id="IPR013780">
    <property type="entry name" value="Glyco_hydro_b"/>
</dbReference>
<dbReference type="OrthoDB" id="550577at2759"/>
<feature type="domain" description="Glycosyl hydrolase family 13 catalytic" evidence="3">
    <location>
        <begin position="8"/>
        <end position="406"/>
    </location>
</feature>
<dbReference type="GO" id="GO:0005975">
    <property type="term" value="P:carbohydrate metabolic process"/>
    <property type="evidence" value="ECO:0007669"/>
    <property type="project" value="InterPro"/>
</dbReference>
<feature type="compositionally biased region" description="Basic and acidic residues" evidence="2">
    <location>
        <begin position="535"/>
        <end position="555"/>
    </location>
</feature>
<comment type="caution">
    <text evidence="4">The sequence shown here is derived from an EMBL/GenBank/DDBJ whole genome shotgun (WGS) entry which is preliminary data.</text>
</comment>
<dbReference type="CDD" id="cd11318">
    <property type="entry name" value="AmyAc_bac_fung_AmyA"/>
    <property type="match status" value="1"/>
</dbReference>
<dbReference type="Pfam" id="PF00128">
    <property type="entry name" value="Alpha-amylase"/>
    <property type="match status" value="1"/>
</dbReference>
<feature type="compositionally biased region" description="Low complexity" evidence="2">
    <location>
        <begin position="556"/>
        <end position="597"/>
    </location>
</feature>
<evidence type="ECO:0000256" key="1">
    <source>
        <dbReference type="ARBA" id="ARBA00008061"/>
    </source>
</evidence>
<sequence>MPKDNQNITMFQFFEWYTPADHKHWIRLKEQAPILDSLGLSAIWIPPPFKGMSKQDVGYAPYDLWDFGEFDQKGQVPTKYGTKAELQAAIDECHRLGMHVYLDAVLNHKGAADAKETFMAVAVDNNDRMVEIEEPREITAWTKFTFPGRKDKYSDFKWHWFHFSGVDWDDAAKRKAVFKIKGEFKDFAQDVDNENGNFDYLMLSDIDYGHPEVVAETEKWARWVVQDEFGFDGFRIDALKHVSFGFITHLLQYIRNDLQQPEFFCVGEYWKEDLDGIETQPKDGNGHIHLFDVPLHFNFMRAGQQGAKFDMRSIFDNTLVQKCPASAVTFIDNHDTQPYQGLQSWVEPWFKPLAAAIICLRFDGFPCIFYGDFYGIEAKSKDEPHTAIPACQAMLSRILLARKEFAYGPQHDYFDHPNCVGWVRDGDEHHPQGLAVVVSNSDSAGSKWMKAPTGGAGAGAGAGADNNNKNTVWTDMMGYWKDPVTVNNDGWAEFKCHPGSVSIWVPKVKGKHWITVQESGHVAAVGGESSSSPVKNDEHEKEKHQEEDHHQHCHDNNNTSNSRSRSSSVGGDSNSSSSSSIKSGISSSTSVSSLPSSIENPDIHPELPQPLEHGWDHLLEDD</sequence>
<comment type="similarity">
    <text evidence="1">Belongs to the glycosyl hydrolase 13 family.</text>
</comment>
<feature type="region of interest" description="Disordered" evidence="2">
    <location>
        <begin position="522"/>
        <end position="622"/>
    </location>
</feature>
<dbReference type="PANTHER" id="PTHR43447">
    <property type="entry name" value="ALPHA-AMYLASE"/>
    <property type="match status" value="1"/>
</dbReference>
<name>A0A9P6QIN2_9FUNG</name>
<evidence type="ECO:0000313" key="4">
    <source>
        <dbReference type="EMBL" id="KAG0268046.1"/>
    </source>
</evidence>
<reference evidence="4" key="1">
    <citation type="journal article" date="2020" name="Fungal Divers.">
        <title>Resolving the Mortierellaceae phylogeny through synthesis of multi-gene phylogenetics and phylogenomics.</title>
        <authorList>
            <person name="Vandepol N."/>
            <person name="Liber J."/>
            <person name="Desiro A."/>
            <person name="Na H."/>
            <person name="Kennedy M."/>
            <person name="Barry K."/>
            <person name="Grigoriev I.V."/>
            <person name="Miller A.N."/>
            <person name="O'Donnell K."/>
            <person name="Stajich J.E."/>
            <person name="Bonito G."/>
        </authorList>
    </citation>
    <scope>NUCLEOTIDE SEQUENCE</scope>
    <source>
        <strain evidence="4">BC1065</strain>
    </source>
</reference>
<dbReference type="Gene3D" id="3.20.20.80">
    <property type="entry name" value="Glycosidases"/>
    <property type="match status" value="1"/>
</dbReference>
<dbReference type="Gene3D" id="2.40.30.140">
    <property type="match status" value="1"/>
</dbReference>
<dbReference type="InterPro" id="IPR017853">
    <property type="entry name" value="GH"/>
</dbReference>
<organism evidence="4 5">
    <name type="scientific">Actinomortierella ambigua</name>
    <dbReference type="NCBI Taxonomy" id="1343610"/>
    <lineage>
        <taxon>Eukaryota</taxon>
        <taxon>Fungi</taxon>
        <taxon>Fungi incertae sedis</taxon>
        <taxon>Mucoromycota</taxon>
        <taxon>Mortierellomycotina</taxon>
        <taxon>Mortierellomycetes</taxon>
        <taxon>Mortierellales</taxon>
        <taxon>Mortierellaceae</taxon>
        <taxon>Actinomortierella</taxon>
    </lineage>
</organism>
<dbReference type="InterPro" id="IPR006047">
    <property type="entry name" value="GH13_cat_dom"/>
</dbReference>
<proteinExistence type="inferred from homology"/>
<keyword evidence="5" id="KW-1185">Reference proteome</keyword>
<evidence type="ECO:0000313" key="5">
    <source>
        <dbReference type="Proteomes" id="UP000807716"/>
    </source>
</evidence>
<dbReference type="SMART" id="SM00642">
    <property type="entry name" value="Aamy"/>
    <property type="match status" value="1"/>
</dbReference>
<dbReference type="SUPFAM" id="SSF51445">
    <property type="entry name" value="(Trans)glycosidases"/>
    <property type="match status" value="1"/>
</dbReference>
<accession>A0A9P6QIN2</accession>
<dbReference type="NCBIfam" id="NF006969">
    <property type="entry name" value="PRK09441.1-2"/>
    <property type="match status" value="1"/>
</dbReference>
<feature type="compositionally biased region" description="Basic and acidic residues" evidence="2">
    <location>
        <begin position="613"/>
        <end position="622"/>
    </location>
</feature>
<evidence type="ECO:0000259" key="3">
    <source>
        <dbReference type="SMART" id="SM00642"/>
    </source>
</evidence>
<dbReference type="Gene3D" id="2.60.40.1180">
    <property type="entry name" value="Golgi alpha-mannosidase II"/>
    <property type="match status" value="1"/>
</dbReference>